<feature type="compositionally biased region" description="Basic residues" evidence="9">
    <location>
        <begin position="1193"/>
        <end position="1202"/>
    </location>
</feature>
<evidence type="ECO:0000313" key="15">
    <source>
        <dbReference type="Proteomes" id="UP000078561"/>
    </source>
</evidence>
<dbReference type="InterPro" id="IPR000477">
    <property type="entry name" value="RT_dom"/>
</dbReference>
<keyword evidence="15" id="KW-1185">Reference proteome</keyword>
<dbReference type="InParanoid" id="A0A163IQE0"/>
<dbReference type="Pfam" id="PF00665">
    <property type="entry name" value="rve"/>
    <property type="match status" value="1"/>
</dbReference>
<dbReference type="Gene3D" id="2.40.50.40">
    <property type="match status" value="1"/>
</dbReference>
<feature type="non-terminal residue" evidence="14">
    <location>
        <position position="1202"/>
    </location>
</feature>
<dbReference type="PROSITE" id="PS50994">
    <property type="entry name" value="INTEGRASE"/>
    <property type="match status" value="1"/>
</dbReference>
<dbReference type="GO" id="GO:0003676">
    <property type="term" value="F:nucleic acid binding"/>
    <property type="evidence" value="ECO:0007669"/>
    <property type="project" value="InterPro"/>
</dbReference>
<dbReference type="SUPFAM" id="SSF56672">
    <property type="entry name" value="DNA/RNA polymerases"/>
    <property type="match status" value="1"/>
</dbReference>
<keyword evidence="2" id="KW-0808">Transferase</keyword>
<dbReference type="CDD" id="cd00303">
    <property type="entry name" value="retropepsin_like"/>
    <property type="match status" value="1"/>
</dbReference>
<dbReference type="GO" id="GO:0003964">
    <property type="term" value="F:RNA-directed DNA polymerase activity"/>
    <property type="evidence" value="ECO:0007669"/>
    <property type="project" value="UniProtKB-KW"/>
</dbReference>
<evidence type="ECO:0000256" key="5">
    <source>
        <dbReference type="ARBA" id="ARBA00022750"/>
    </source>
</evidence>
<dbReference type="InterPro" id="IPR001969">
    <property type="entry name" value="Aspartic_peptidase_AS"/>
</dbReference>
<evidence type="ECO:0000256" key="3">
    <source>
        <dbReference type="ARBA" id="ARBA00022695"/>
    </source>
</evidence>
<feature type="domain" description="Chromo" evidence="10">
    <location>
        <begin position="1107"/>
        <end position="1165"/>
    </location>
</feature>
<dbReference type="SUPFAM" id="SSF53098">
    <property type="entry name" value="Ribonuclease H-like"/>
    <property type="match status" value="1"/>
</dbReference>
<dbReference type="InterPro" id="IPR043128">
    <property type="entry name" value="Rev_trsase/Diguanyl_cyclase"/>
</dbReference>
<dbReference type="InterPro" id="IPR036397">
    <property type="entry name" value="RNaseH_sf"/>
</dbReference>
<dbReference type="Gene3D" id="2.40.70.10">
    <property type="entry name" value="Acid Proteases"/>
    <property type="match status" value="1"/>
</dbReference>
<dbReference type="PANTHER" id="PTHR37984">
    <property type="entry name" value="PROTEIN CBG26694"/>
    <property type="match status" value="1"/>
</dbReference>
<evidence type="ECO:0000256" key="7">
    <source>
        <dbReference type="ARBA" id="ARBA00022801"/>
    </source>
</evidence>
<dbReference type="Gene3D" id="1.10.340.70">
    <property type="match status" value="1"/>
</dbReference>
<accession>A0A163IQE0</accession>
<dbReference type="InterPro" id="IPR012337">
    <property type="entry name" value="RNaseH-like_sf"/>
</dbReference>
<dbReference type="InterPro" id="IPR001995">
    <property type="entry name" value="Peptidase_A2_cat"/>
</dbReference>
<dbReference type="GO" id="GO:0006508">
    <property type="term" value="P:proteolysis"/>
    <property type="evidence" value="ECO:0007669"/>
    <property type="project" value="InterPro"/>
</dbReference>
<dbReference type="PROSITE" id="PS00141">
    <property type="entry name" value="ASP_PROTEASE"/>
    <property type="match status" value="1"/>
</dbReference>
<evidence type="ECO:0000256" key="8">
    <source>
        <dbReference type="ARBA" id="ARBA00022918"/>
    </source>
</evidence>
<keyword evidence="3" id="KW-0548">Nucleotidyltransferase</keyword>
<dbReference type="GO" id="GO:0005634">
    <property type="term" value="C:nucleus"/>
    <property type="evidence" value="ECO:0007669"/>
    <property type="project" value="UniProtKB-ARBA"/>
</dbReference>
<keyword evidence="4" id="KW-0540">Nuclease</keyword>
<evidence type="ECO:0000256" key="6">
    <source>
        <dbReference type="ARBA" id="ARBA00022759"/>
    </source>
</evidence>
<evidence type="ECO:0000256" key="9">
    <source>
        <dbReference type="SAM" id="MobiDB-lite"/>
    </source>
</evidence>
<dbReference type="FunFam" id="3.10.20.370:FF:000001">
    <property type="entry name" value="Retrovirus-related Pol polyprotein from transposon 17.6-like protein"/>
    <property type="match status" value="1"/>
</dbReference>
<feature type="compositionally biased region" description="Basic and acidic residues" evidence="9">
    <location>
        <begin position="196"/>
        <end position="207"/>
    </location>
</feature>
<dbReference type="Gene3D" id="3.30.420.10">
    <property type="entry name" value="Ribonuclease H-like superfamily/Ribonuclease H"/>
    <property type="match status" value="1"/>
</dbReference>
<dbReference type="InterPro" id="IPR016197">
    <property type="entry name" value="Chromo-like_dom_sf"/>
</dbReference>
<dbReference type="GO" id="GO:0004190">
    <property type="term" value="F:aspartic-type endopeptidase activity"/>
    <property type="evidence" value="ECO:0007669"/>
    <property type="project" value="UniProtKB-KW"/>
</dbReference>
<dbReference type="EMBL" id="LT549995">
    <property type="protein sequence ID" value="SAL94830.1"/>
    <property type="molecule type" value="Genomic_DNA"/>
</dbReference>
<dbReference type="InterPro" id="IPR043502">
    <property type="entry name" value="DNA/RNA_pol_sf"/>
</dbReference>
<feature type="compositionally biased region" description="Polar residues" evidence="9">
    <location>
        <begin position="1164"/>
        <end position="1173"/>
    </location>
</feature>
<dbReference type="GO" id="GO:0015074">
    <property type="term" value="P:DNA integration"/>
    <property type="evidence" value="ECO:0007669"/>
    <property type="project" value="InterPro"/>
</dbReference>
<dbReference type="PROSITE" id="PS50013">
    <property type="entry name" value="CHROMO_2"/>
    <property type="match status" value="1"/>
</dbReference>
<dbReference type="CDD" id="cd09274">
    <property type="entry name" value="RNase_HI_RT_Ty3"/>
    <property type="match status" value="1"/>
</dbReference>
<dbReference type="InterPro" id="IPR021109">
    <property type="entry name" value="Peptidase_aspartic_dom_sf"/>
</dbReference>
<organism evidence="14">
    <name type="scientific">Absidia glauca</name>
    <name type="common">Pin mould</name>
    <dbReference type="NCBI Taxonomy" id="4829"/>
    <lineage>
        <taxon>Eukaryota</taxon>
        <taxon>Fungi</taxon>
        <taxon>Fungi incertae sedis</taxon>
        <taxon>Mucoromycota</taxon>
        <taxon>Mucoromycotina</taxon>
        <taxon>Mucoromycetes</taxon>
        <taxon>Mucorales</taxon>
        <taxon>Cunninghamellaceae</taxon>
        <taxon>Absidia</taxon>
    </lineage>
</organism>
<sequence length="1202" mass="137647">MCKFCHKEPWSTAHKYQCAERQKQMASQIHVRAVRSHQHPADEGIDQINASMQDIQVHAYNDMDTGNTPSKNINMVTQSLQIANKPYVFPLLLQNKRSYALLDTGADISLVSKRFVDDNKIHIDPTNSTRLHLAGKSSTVLGLGKTDPMQVQFNNVTLTHQFEVLELEDGIDCFIGEDLISLFNITITNVPHQWPDQKHEPTKENHNIDNPPIPNQSPAGTTTEHQAFITAIQPYTDLNQRIPKSSFCPLDISIIRLPTPTMPSDRTNHRQYPIPIKLQPLVDEAVATWLEDETIIPAHIDTTWNSPITLAPKKDEHGNVTGHRPCLDPRHINKHLPDDVYPLPLIKDIFESMHGSTVFTTLDLKSAFHRFKIHPDDQHKTTFTHRGRQYMFQGAPFGLKPLSAKFQRVMHTVFNGLPYVETFIDDVVVHSPDIQTHTAHVTTAIQRLTEANLILNPKKCHWAQTAVYLLGFCISAHGYDLDPRKVCNVLDWPRPISGHGIQQFLGIVNYFRAHLPNVAALTSPLDALRNKEAITDKEWTPLHEKHFLLIKEQLQKNTLLHYPDPNLPFYVATDASNYGIGAALYQIINDQERFIGYMARSLSPSERNYSTNKRELLAIVFALKKFHKYLWGNPFTLYTDHRALTYIHTQKIASPMMINWMDTILDYSFTIIHKPGDLNIFPDLLSRLDTPTKKIPGGMYYYNKQTKSQRSDKTSSTDSINQRAYHSVVRSDPHIRAIQSMKVDYFTPPAQEHKSILQRIHSFGHFGAEAIIKSVHQEGLHWTNLGKEALEIVQQCTSCQRYNIAKKGYNPLRPVYAYLPGEHWAIDLAGPYDVSLKGNTWLLVMVDVCTRFTILRALPDKKSDTIVHTLIQVFSDFGYPRIIQSDNGTEFKNQFFERLHKAMGIDRRFSTPYHPRGNGVAERYVQTAKLIINKEIEGTRKDWDWFVPSAQLAMNHKVSKRLQTPPFSLMFARHMNTPYVLTDDPNTTTKLQPIAYDDLVKRLDYMADVVFPAIKERTQLVIDAQKDTFDRTHRIIDFPIGSLVVARLPTRTNKLAPIYDGPFTVMQKTQNGTYLLKDSTGALTPRNYVPSELKLISQDEDLDGDIYEIQAIIDHRGTPGRREYKVRWKGYTAEDDQWIKAKDMNAQDTIDVYWKRREAIKNNPIGNENFPHSNTKRKQSSAKMDIQSPTDRRAKRAKKAAK</sequence>
<dbReference type="SUPFAM" id="SSF54160">
    <property type="entry name" value="Chromo domain-like"/>
    <property type="match status" value="1"/>
</dbReference>
<dbReference type="InterPro" id="IPR023780">
    <property type="entry name" value="Chromo_domain"/>
</dbReference>
<dbReference type="InterPro" id="IPR041373">
    <property type="entry name" value="RT_RNaseH"/>
</dbReference>
<evidence type="ECO:0000256" key="1">
    <source>
        <dbReference type="ARBA" id="ARBA00012493"/>
    </source>
</evidence>
<dbReference type="EC" id="2.7.7.49" evidence="1"/>
<keyword evidence="7" id="KW-0378">Hydrolase</keyword>
<evidence type="ECO:0000259" key="10">
    <source>
        <dbReference type="PROSITE" id="PS50013"/>
    </source>
</evidence>
<keyword evidence="8" id="KW-0695">RNA-directed DNA polymerase</keyword>
<dbReference type="InterPro" id="IPR001584">
    <property type="entry name" value="Integrase_cat-core"/>
</dbReference>
<feature type="domain" description="Integrase catalytic" evidence="13">
    <location>
        <begin position="816"/>
        <end position="974"/>
    </location>
</feature>
<dbReference type="OrthoDB" id="10267344at2759"/>
<dbReference type="AlphaFoldDB" id="A0A163IQE0"/>
<protein>
    <recommendedName>
        <fullName evidence="1">RNA-directed DNA polymerase</fullName>
        <ecNumber evidence="1">2.7.7.49</ecNumber>
    </recommendedName>
</protein>
<evidence type="ECO:0000313" key="14">
    <source>
        <dbReference type="EMBL" id="SAL94830.1"/>
    </source>
</evidence>
<dbReference type="Gene3D" id="3.10.10.10">
    <property type="entry name" value="HIV Type 1 Reverse Transcriptase, subunit A, domain 1"/>
    <property type="match status" value="1"/>
</dbReference>
<keyword evidence="5" id="KW-0064">Aspartyl protease</keyword>
<dbReference type="CDD" id="cd01647">
    <property type="entry name" value="RT_LTR"/>
    <property type="match status" value="1"/>
</dbReference>
<evidence type="ECO:0000259" key="13">
    <source>
        <dbReference type="PROSITE" id="PS50994"/>
    </source>
</evidence>
<evidence type="ECO:0000256" key="2">
    <source>
        <dbReference type="ARBA" id="ARBA00022679"/>
    </source>
</evidence>
<dbReference type="Pfam" id="PF17917">
    <property type="entry name" value="RT_RNaseH"/>
    <property type="match status" value="1"/>
</dbReference>
<evidence type="ECO:0000259" key="12">
    <source>
        <dbReference type="PROSITE" id="PS50878"/>
    </source>
</evidence>
<dbReference type="InterPro" id="IPR041588">
    <property type="entry name" value="Integrase_H2C2"/>
</dbReference>
<dbReference type="Pfam" id="PF00078">
    <property type="entry name" value="RVT_1"/>
    <property type="match status" value="1"/>
</dbReference>
<dbReference type="Pfam" id="PF00385">
    <property type="entry name" value="Chromo"/>
    <property type="match status" value="1"/>
</dbReference>
<proteinExistence type="predicted"/>
<dbReference type="InterPro" id="IPR050951">
    <property type="entry name" value="Retrovirus_Pol_polyprotein"/>
</dbReference>
<dbReference type="GO" id="GO:0004519">
    <property type="term" value="F:endonuclease activity"/>
    <property type="evidence" value="ECO:0007669"/>
    <property type="project" value="UniProtKB-KW"/>
</dbReference>
<dbReference type="PROSITE" id="PS50175">
    <property type="entry name" value="ASP_PROT_RETROV"/>
    <property type="match status" value="1"/>
</dbReference>
<dbReference type="SMART" id="SM00298">
    <property type="entry name" value="CHROMO"/>
    <property type="match status" value="1"/>
</dbReference>
<dbReference type="FunFam" id="3.30.70.270:FF:000020">
    <property type="entry name" value="Transposon Tf2-6 polyprotein-like Protein"/>
    <property type="match status" value="1"/>
</dbReference>
<evidence type="ECO:0000259" key="11">
    <source>
        <dbReference type="PROSITE" id="PS50175"/>
    </source>
</evidence>
<feature type="domain" description="Peptidase A2" evidence="11">
    <location>
        <begin position="98"/>
        <end position="144"/>
    </location>
</feature>
<dbReference type="PANTHER" id="PTHR37984:SF5">
    <property type="entry name" value="PROTEIN NYNRIN-LIKE"/>
    <property type="match status" value="1"/>
</dbReference>
<evidence type="ECO:0000256" key="4">
    <source>
        <dbReference type="ARBA" id="ARBA00022722"/>
    </source>
</evidence>
<dbReference type="InterPro" id="IPR000953">
    <property type="entry name" value="Chromo/chromo_shadow_dom"/>
</dbReference>
<keyword evidence="6" id="KW-0255">Endonuclease</keyword>
<name>A0A163IQE0_ABSGL</name>
<dbReference type="Proteomes" id="UP000078561">
    <property type="component" value="Unassembled WGS sequence"/>
</dbReference>
<reference evidence="14" key="1">
    <citation type="submission" date="2016-04" db="EMBL/GenBank/DDBJ databases">
        <authorList>
            <person name="Evans L.H."/>
            <person name="Alamgir A."/>
            <person name="Owens N."/>
            <person name="Weber N.D."/>
            <person name="Virtaneva K."/>
            <person name="Barbian K."/>
            <person name="Babar A."/>
            <person name="Rosenke K."/>
        </authorList>
    </citation>
    <scope>NUCLEOTIDE SEQUENCE [LARGE SCALE GENOMIC DNA]</scope>
    <source>
        <strain evidence="14">CBS 101.48</strain>
    </source>
</reference>
<keyword evidence="5" id="KW-0645">Protease</keyword>
<feature type="domain" description="Reverse transcriptase" evidence="12">
    <location>
        <begin position="292"/>
        <end position="474"/>
    </location>
</feature>
<gene>
    <name evidence="14" type="primary">ABSGL_00120.1 scaffold 276</name>
</gene>
<dbReference type="Pfam" id="PF17921">
    <property type="entry name" value="Integrase_H2C2"/>
    <property type="match status" value="1"/>
</dbReference>
<dbReference type="SUPFAM" id="SSF50630">
    <property type="entry name" value="Acid proteases"/>
    <property type="match status" value="1"/>
</dbReference>
<dbReference type="STRING" id="4829.A0A163IQE0"/>
<feature type="region of interest" description="Disordered" evidence="9">
    <location>
        <begin position="1163"/>
        <end position="1202"/>
    </location>
</feature>
<dbReference type="PROSITE" id="PS50878">
    <property type="entry name" value="RT_POL"/>
    <property type="match status" value="1"/>
</dbReference>
<dbReference type="OMA" id="INSHRME"/>
<dbReference type="Gene3D" id="3.30.70.270">
    <property type="match status" value="2"/>
</dbReference>
<feature type="region of interest" description="Disordered" evidence="9">
    <location>
        <begin position="196"/>
        <end position="221"/>
    </location>
</feature>